<evidence type="ECO:0000256" key="1">
    <source>
        <dbReference type="SAM" id="MobiDB-lite"/>
    </source>
</evidence>
<sequence>MHAGCAFRRKKKIEGEEGGSKNSFCEQTMNKAGHDDIVGAGERGRGRGGHVQNWYPLPPHTRPAKISARALARGQSAEAITGNFPFSGA</sequence>
<dbReference type="EMBL" id="BMAT01008484">
    <property type="protein sequence ID" value="GFR86267.1"/>
    <property type="molecule type" value="Genomic_DNA"/>
</dbReference>
<feature type="compositionally biased region" description="Polar residues" evidence="1">
    <location>
        <begin position="20"/>
        <end position="30"/>
    </location>
</feature>
<keyword evidence="3" id="KW-1185">Reference proteome</keyword>
<reference evidence="2 3" key="1">
    <citation type="journal article" date="2021" name="Elife">
        <title>Chloroplast acquisition without the gene transfer in kleptoplastic sea slugs, Plakobranchus ocellatus.</title>
        <authorList>
            <person name="Maeda T."/>
            <person name="Takahashi S."/>
            <person name="Yoshida T."/>
            <person name="Shimamura S."/>
            <person name="Takaki Y."/>
            <person name="Nagai Y."/>
            <person name="Toyoda A."/>
            <person name="Suzuki Y."/>
            <person name="Arimoto A."/>
            <person name="Ishii H."/>
            <person name="Satoh N."/>
            <person name="Nishiyama T."/>
            <person name="Hasebe M."/>
            <person name="Maruyama T."/>
            <person name="Minagawa J."/>
            <person name="Obokata J."/>
            <person name="Shigenobu S."/>
        </authorList>
    </citation>
    <scope>NUCLEOTIDE SEQUENCE [LARGE SCALE GENOMIC DNA]</scope>
</reference>
<evidence type="ECO:0000313" key="2">
    <source>
        <dbReference type="EMBL" id="GFR86267.1"/>
    </source>
</evidence>
<evidence type="ECO:0000313" key="3">
    <source>
        <dbReference type="Proteomes" id="UP000762676"/>
    </source>
</evidence>
<feature type="compositionally biased region" description="Basic and acidic residues" evidence="1">
    <location>
        <begin position="32"/>
        <end position="45"/>
    </location>
</feature>
<proteinExistence type="predicted"/>
<protein>
    <submittedName>
        <fullName evidence="2">Uncharacterized protein</fullName>
    </submittedName>
</protein>
<organism evidence="2 3">
    <name type="scientific">Elysia marginata</name>
    <dbReference type="NCBI Taxonomy" id="1093978"/>
    <lineage>
        <taxon>Eukaryota</taxon>
        <taxon>Metazoa</taxon>
        <taxon>Spiralia</taxon>
        <taxon>Lophotrochozoa</taxon>
        <taxon>Mollusca</taxon>
        <taxon>Gastropoda</taxon>
        <taxon>Heterobranchia</taxon>
        <taxon>Euthyneura</taxon>
        <taxon>Panpulmonata</taxon>
        <taxon>Sacoglossa</taxon>
        <taxon>Placobranchoidea</taxon>
        <taxon>Plakobranchidae</taxon>
        <taxon>Elysia</taxon>
    </lineage>
</organism>
<accession>A0AAV4GLF3</accession>
<dbReference type="Proteomes" id="UP000762676">
    <property type="component" value="Unassembled WGS sequence"/>
</dbReference>
<comment type="caution">
    <text evidence="2">The sequence shown here is derived from an EMBL/GenBank/DDBJ whole genome shotgun (WGS) entry which is preliminary data.</text>
</comment>
<gene>
    <name evidence="2" type="ORF">ElyMa_004195500</name>
</gene>
<name>A0AAV4GLF3_9GAST</name>
<feature type="region of interest" description="Disordered" evidence="1">
    <location>
        <begin position="1"/>
        <end position="60"/>
    </location>
</feature>
<dbReference type="AlphaFoldDB" id="A0AAV4GLF3"/>